<evidence type="ECO:0000256" key="9">
    <source>
        <dbReference type="ARBA" id="ARBA00023160"/>
    </source>
</evidence>
<dbReference type="AlphaFoldDB" id="A0A2N3PHX9"/>
<dbReference type="GO" id="GO:0033818">
    <property type="term" value="F:beta-ketoacyl-acyl-carrier-protein synthase III activity"/>
    <property type="evidence" value="ECO:0007669"/>
    <property type="project" value="UniProtKB-UniRule"/>
</dbReference>
<accession>A0A2N3PHX9</accession>
<protein>
    <recommendedName>
        <fullName evidence="3 13">Beta-ketoacyl-[acyl-carrier-protein] synthase III</fullName>
        <shortName evidence="13">Beta-ketoacyl-ACP synthase III</shortName>
        <shortName evidence="13">KAS III</shortName>
        <ecNumber evidence="3 13">2.3.1.180</ecNumber>
    </recommendedName>
    <alternativeName>
        <fullName evidence="13">3-oxoacyl-[acyl-carrier-protein] synthase 3</fullName>
    </alternativeName>
    <alternativeName>
        <fullName evidence="13">3-oxoacyl-[acyl-carrier-protein] synthase III</fullName>
    </alternativeName>
</protein>
<comment type="similarity">
    <text evidence="2 13">Belongs to the thiolase-like superfamily. FabH family.</text>
</comment>
<feature type="active site" evidence="13">
    <location>
        <position position="117"/>
    </location>
</feature>
<dbReference type="InterPro" id="IPR013751">
    <property type="entry name" value="ACP_syn_III_N"/>
</dbReference>
<gene>
    <name evidence="13" type="primary">fabH</name>
    <name evidence="16" type="ORF">BCM31_00510</name>
</gene>
<evidence type="ECO:0000259" key="15">
    <source>
        <dbReference type="Pfam" id="PF08545"/>
    </source>
</evidence>
<feature type="active site" evidence="13">
    <location>
        <position position="288"/>
    </location>
</feature>
<evidence type="ECO:0000256" key="11">
    <source>
        <dbReference type="ARBA" id="ARBA00023315"/>
    </source>
</evidence>
<feature type="active site" evidence="13">
    <location>
        <position position="258"/>
    </location>
</feature>
<keyword evidence="17" id="KW-1185">Reference proteome</keyword>
<comment type="subcellular location">
    <subcellularLocation>
        <location evidence="13">Cytoplasm</location>
    </subcellularLocation>
</comment>
<evidence type="ECO:0000256" key="5">
    <source>
        <dbReference type="ARBA" id="ARBA00022516"/>
    </source>
</evidence>
<evidence type="ECO:0000256" key="3">
    <source>
        <dbReference type="ARBA" id="ARBA00012333"/>
    </source>
</evidence>
<keyword evidence="6 13" id="KW-0808">Transferase</keyword>
<evidence type="ECO:0000256" key="8">
    <source>
        <dbReference type="ARBA" id="ARBA00023098"/>
    </source>
</evidence>
<dbReference type="Proteomes" id="UP000233350">
    <property type="component" value="Unassembled WGS sequence"/>
</dbReference>
<evidence type="ECO:0000256" key="6">
    <source>
        <dbReference type="ARBA" id="ARBA00022679"/>
    </source>
</evidence>
<dbReference type="Pfam" id="PF08541">
    <property type="entry name" value="ACP_syn_III_C"/>
    <property type="match status" value="1"/>
</dbReference>
<dbReference type="Gene3D" id="3.40.47.10">
    <property type="match status" value="1"/>
</dbReference>
<reference evidence="16 17" key="1">
    <citation type="submission" date="2016-07" db="EMBL/GenBank/DDBJ databases">
        <title>Detection of Helicobacter winghamensis from caecal content of red fox (Vulpes vulpes).</title>
        <authorList>
            <person name="Zanoni R.G."/>
            <person name="Florio D."/>
            <person name="Caffara M."/>
            <person name="Renzi M."/>
            <person name="Parisi A."/>
            <person name="Pasquali F."/>
            <person name="Manfreda G."/>
        </authorList>
    </citation>
    <scope>NUCLEOTIDE SEQUENCE [LARGE SCALE GENOMIC DNA]</scope>
    <source>
        <strain evidence="16 17">295_13</strain>
    </source>
</reference>
<evidence type="ECO:0000256" key="13">
    <source>
        <dbReference type="HAMAP-Rule" id="MF_01815"/>
    </source>
</evidence>
<keyword evidence="11 13" id="KW-0012">Acyltransferase</keyword>
<evidence type="ECO:0000313" key="17">
    <source>
        <dbReference type="Proteomes" id="UP000233350"/>
    </source>
</evidence>
<comment type="function">
    <text evidence="13">Catalyzes the condensation reaction of fatty acid synthesis by the addition to an acyl acceptor of two carbons from malonyl-ACP. Catalyzes the first condensation reaction which initiates fatty acid synthesis and may therefore play a role in governing the total rate of fatty acid production. Possesses both acetoacetyl-ACP synthase and acetyl transacylase activities. Its substrate specificity determines the biosynthesis of branched-chain and/or straight-chain of fatty acids.</text>
</comment>
<comment type="pathway">
    <text evidence="1 13">Lipid metabolism; fatty acid biosynthesis.</text>
</comment>
<dbReference type="OrthoDB" id="9815506at2"/>
<dbReference type="PANTHER" id="PTHR34069">
    <property type="entry name" value="3-OXOACYL-[ACYL-CARRIER-PROTEIN] SYNTHASE 3"/>
    <property type="match status" value="1"/>
</dbReference>
<dbReference type="Pfam" id="PF08545">
    <property type="entry name" value="ACP_syn_III"/>
    <property type="match status" value="1"/>
</dbReference>
<feature type="domain" description="Beta-ketoacyl-[acyl-carrier-protein] synthase III N-terminal" evidence="15">
    <location>
        <begin position="111"/>
        <end position="190"/>
    </location>
</feature>
<evidence type="ECO:0000256" key="4">
    <source>
        <dbReference type="ARBA" id="ARBA00022490"/>
    </source>
</evidence>
<dbReference type="NCBIfam" id="TIGR00747">
    <property type="entry name" value="fabH"/>
    <property type="match status" value="1"/>
</dbReference>
<feature type="region of interest" description="ACP-binding" evidence="13">
    <location>
        <begin position="259"/>
        <end position="263"/>
    </location>
</feature>
<dbReference type="InterPro" id="IPR016039">
    <property type="entry name" value="Thiolase-like"/>
</dbReference>
<dbReference type="STRING" id="556267.HWAG_00392"/>
<keyword evidence="5 13" id="KW-0444">Lipid biosynthesis</keyword>
<feature type="domain" description="Beta-ketoacyl-[acyl-carrier-protein] synthase III C-terminal" evidence="14">
    <location>
        <begin position="242"/>
        <end position="330"/>
    </location>
</feature>
<evidence type="ECO:0000256" key="1">
    <source>
        <dbReference type="ARBA" id="ARBA00005194"/>
    </source>
</evidence>
<dbReference type="CDD" id="cd00830">
    <property type="entry name" value="KAS_III"/>
    <property type="match status" value="1"/>
</dbReference>
<evidence type="ECO:0000313" key="16">
    <source>
        <dbReference type="EMBL" id="PKT80151.1"/>
    </source>
</evidence>
<organism evidence="16 17">
    <name type="scientific">Helicobacter winghamensis</name>
    <dbReference type="NCBI Taxonomy" id="157268"/>
    <lineage>
        <taxon>Bacteria</taxon>
        <taxon>Pseudomonadati</taxon>
        <taxon>Campylobacterota</taxon>
        <taxon>Epsilonproteobacteria</taxon>
        <taxon>Campylobacterales</taxon>
        <taxon>Helicobacteraceae</taxon>
        <taxon>Helicobacter</taxon>
    </lineage>
</organism>
<name>A0A2N3PHX9_9HELI</name>
<keyword evidence="8 13" id="KW-0443">Lipid metabolism</keyword>
<comment type="catalytic activity">
    <reaction evidence="12">
        <text>malonyl-[ACP] + acetyl-CoA + H(+) = 3-oxobutanoyl-[ACP] + CO2 + CoA</text>
        <dbReference type="Rhea" id="RHEA:12080"/>
        <dbReference type="Rhea" id="RHEA-COMP:9623"/>
        <dbReference type="Rhea" id="RHEA-COMP:9625"/>
        <dbReference type="ChEBI" id="CHEBI:15378"/>
        <dbReference type="ChEBI" id="CHEBI:16526"/>
        <dbReference type="ChEBI" id="CHEBI:57287"/>
        <dbReference type="ChEBI" id="CHEBI:57288"/>
        <dbReference type="ChEBI" id="CHEBI:78449"/>
        <dbReference type="ChEBI" id="CHEBI:78450"/>
        <dbReference type="EC" id="2.3.1.180"/>
    </reaction>
    <physiologicalReaction direction="left-to-right" evidence="12">
        <dbReference type="Rhea" id="RHEA:12081"/>
    </physiologicalReaction>
</comment>
<comment type="domain">
    <text evidence="13">The last Arg residue of the ACP-binding site is essential for the weak association between ACP/AcpP and FabH.</text>
</comment>
<dbReference type="InterPro" id="IPR004655">
    <property type="entry name" value="FabH"/>
</dbReference>
<dbReference type="EMBL" id="MBPK01000044">
    <property type="protein sequence ID" value="PKT80151.1"/>
    <property type="molecule type" value="Genomic_DNA"/>
</dbReference>
<dbReference type="GO" id="GO:0004315">
    <property type="term" value="F:3-oxoacyl-[acyl-carrier-protein] synthase activity"/>
    <property type="evidence" value="ECO:0007669"/>
    <property type="project" value="InterPro"/>
</dbReference>
<dbReference type="InterPro" id="IPR013747">
    <property type="entry name" value="ACP_syn_III_C"/>
</dbReference>
<keyword evidence="9 13" id="KW-0275">Fatty acid biosynthesis</keyword>
<keyword evidence="4 13" id="KW-0963">Cytoplasm</keyword>
<dbReference type="SUPFAM" id="SSF53901">
    <property type="entry name" value="Thiolase-like"/>
    <property type="match status" value="1"/>
</dbReference>
<evidence type="ECO:0000256" key="7">
    <source>
        <dbReference type="ARBA" id="ARBA00022832"/>
    </source>
</evidence>
<evidence type="ECO:0000256" key="12">
    <source>
        <dbReference type="ARBA" id="ARBA00051096"/>
    </source>
</evidence>
<comment type="caution">
    <text evidence="16">The sequence shown here is derived from an EMBL/GenBank/DDBJ whole genome shotgun (WGS) entry which is preliminary data.</text>
</comment>
<dbReference type="RefSeq" id="WP_006802084.1">
    <property type="nucleotide sequence ID" value="NZ_CABKOI010000021.1"/>
</dbReference>
<dbReference type="GO" id="GO:0006633">
    <property type="term" value="P:fatty acid biosynthetic process"/>
    <property type="evidence" value="ECO:0007669"/>
    <property type="project" value="UniProtKB-UniRule"/>
</dbReference>
<proteinExistence type="inferred from homology"/>
<dbReference type="NCBIfam" id="NF006829">
    <property type="entry name" value="PRK09352.1"/>
    <property type="match status" value="1"/>
</dbReference>
<keyword evidence="7 13" id="KW-0276">Fatty acid metabolism</keyword>
<dbReference type="GeneID" id="97289296"/>
<evidence type="ECO:0000256" key="10">
    <source>
        <dbReference type="ARBA" id="ARBA00023268"/>
    </source>
</evidence>
<dbReference type="GO" id="GO:0044550">
    <property type="term" value="P:secondary metabolite biosynthetic process"/>
    <property type="evidence" value="ECO:0007669"/>
    <property type="project" value="TreeGrafter"/>
</dbReference>
<dbReference type="EC" id="2.3.1.180" evidence="3 13"/>
<evidence type="ECO:0000256" key="2">
    <source>
        <dbReference type="ARBA" id="ARBA00008642"/>
    </source>
</evidence>
<comment type="subunit">
    <text evidence="13">Homodimer.</text>
</comment>
<dbReference type="FunFam" id="3.40.47.10:FF:000004">
    <property type="entry name" value="3-oxoacyl-[acyl-carrier-protein] synthase 3"/>
    <property type="match status" value="1"/>
</dbReference>
<dbReference type="PANTHER" id="PTHR34069:SF2">
    <property type="entry name" value="BETA-KETOACYL-[ACYL-CARRIER-PROTEIN] SYNTHASE III"/>
    <property type="match status" value="1"/>
</dbReference>
<sequence>MEKPIYASLSSIGAYIPSQIITNDDLSKIVETSDEWITKRTGIKERRFADDSEATSDLATKAAKLAIKRANLKSSDIDAVIVATISPDYFCMPSTACVVAHNLGIVGKPAFDIAAACSGFIYLLFLAKSLIESRAHKNILIIGAEKLSSIIDMQDRSTCVLFGDGAGAAVISQTQHKDLSILDVNCASNGQYQDFLMTPGCGSKNPVNDRVLQERLQFIKMKGNETFKLAVKTLTQDVIEILEKNNISKDFIDFFIPHQANLRIISAVGDALSFPKEKIALTVQKYGNTSAASIPMAINELYEEGRIQKGSKLLLDAFGGGLTWGSAILAFNGESLA</sequence>
<evidence type="ECO:0000259" key="14">
    <source>
        <dbReference type="Pfam" id="PF08541"/>
    </source>
</evidence>
<dbReference type="UniPathway" id="UPA00094"/>
<keyword evidence="10 13" id="KW-0511">Multifunctional enzyme</keyword>
<dbReference type="GO" id="GO:0005737">
    <property type="term" value="C:cytoplasm"/>
    <property type="evidence" value="ECO:0007669"/>
    <property type="project" value="UniProtKB-SubCell"/>
</dbReference>
<dbReference type="HAMAP" id="MF_01815">
    <property type="entry name" value="FabH"/>
    <property type="match status" value="1"/>
</dbReference>